<keyword evidence="6 9" id="KW-0520">NAD</keyword>
<dbReference type="PANTHER" id="PTHR22981:SF7">
    <property type="entry name" value="3-HYDROXYISOBUTYRATE DEHYDROGENASE, MITOCHONDRIAL"/>
    <property type="match status" value="1"/>
</dbReference>
<keyword evidence="4 9" id="KW-0101">Branched-chain amino acid catabolism</keyword>
<reference evidence="12" key="1">
    <citation type="submission" date="2021-12" db="EMBL/GenBank/DDBJ databases">
        <authorList>
            <person name="King R."/>
        </authorList>
    </citation>
    <scope>NUCLEOTIDE SEQUENCE</scope>
</reference>
<feature type="active site" evidence="8">
    <location>
        <position position="202"/>
    </location>
</feature>
<feature type="domain" description="6-phosphogluconate dehydrogenase NADP-binding" evidence="10">
    <location>
        <begin position="34"/>
        <end position="193"/>
    </location>
</feature>
<dbReference type="PIRSF" id="PIRSF000103">
    <property type="entry name" value="HIBADH"/>
    <property type="match status" value="1"/>
</dbReference>
<evidence type="ECO:0000256" key="2">
    <source>
        <dbReference type="ARBA" id="ARBA00006013"/>
    </source>
</evidence>
<dbReference type="InterPro" id="IPR002204">
    <property type="entry name" value="3-OH-isobutyrate_DH-rel_CS"/>
</dbReference>
<dbReference type="SUPFAM" id="SSF48179">
    <property type="entry name" value="6-phosphogluconate dehydrogenase C-terminal domain-like"/>
    <property type="match status" value="1"/>
</dbReference>
<evidence type="ECO:0000256" key="8">
    <source>
        <dbReference type="PIRSR" id="PIRSR000103-1"/>
    </source>
</evidence>
<dbReference type="GO" id="GO:0006574">
    <property type="term" value="P:L-valine catabolic process"/>
    <property type="evidence" value="ECO:0007669"/>
    <property type="project" value="TreeGrafter"/>
</dbReference>
<dbReference type="GO" id="GO:0008442">
    <property type="term" value="F:3-hydroxyisobutyrate dehydrogenase activity"/>
    <property type="evidence" value="ECO:0007669"/>
    <property type="project" value="UniProtKB-EC"/>
</dbReference>
<organism evidence="12 13">
    <name type="scientific">Bemisia tabaci</name>
    <name type="common">Sweetpotato whitefly</name>
    <name type="synonym">Aleurodes tabaci</name>
    <dbReference type="NCBI Taxonomy" id="7038"/>
    <lineage>
        <taxon>Eukaryota</taxon>
        <taxon>Metazoa</taxon>
        <taxon>Ecdysozoa</taxon>
        <taxon>Arthropoda</taxon>
        <taxon>Hexapoda</taxon>
        <taxon>Insecta</taxon>
        <taxon>Pterygota</taxon>
        <taxon>Neoptera</taxon>
        <taxon>Paraneoptera</taxon>
        <taxon>Hemiptera</taxon>
        <taxon>Sternorrhyncha</taxon>
        <taxon>Aleyrodoidea</taxon>
        <taxon>Aleyrodidae</taxon>
        <taxon>Aleyrodinae</taxon>
        <taxon>Bemisia</taxon>
    </lineage>
</organism>
<dbReference type="EC" id="1.1.1.31" evidence="3 9"/>
<keyword evidence="13" id="KW-1185">Reference proteome</keyword>
<comment type="pathway">
    <text evidence="1 9">Amino-acid degradation; L-valine degradation.</text>
</comment>
<evidence type="ECO:0000256" key="7">
    <source>
        <dbReference type="ARBA" id="ARBA00049197"/>
    </source>
</evidence>
<feature type="domain" description="3-hydroxyisobutyrate dehydrogenase-like NAD-binding" evidence="11">
    <location>
        <begin position="196"/>
        <end position="323"/>
    </location>
</feature>
<evidence type="ECO:0000256" key="6">
    <source>
        <dbReference type="ARBA" id="ARBA00023027"/>
    </source>
</evidence>
<evidence type="ECO:0000259" key="11">
    <source>
        <dbReference type="Pfam" id="PF14833"/>
    </source>
</evidence>
<evidence type="ECO:0000256" key="1">
    <source>
        <dbReference type="ARBA" id="ARBA00005109"/>
    </source>
</evidence>
<evidence type="ECO:0000256" key="3">
    <source>
        <dbReference type="ARBA" id="ARBA00012991"/>
    </source>
</evidence>
<dbReference type="GO" id="GO:0050661">
    <property type="term" value="F:NADP binding"/>
    <property type="evidence" value="ECO:0007669"/>
    <property type="project" value="InterPro"/>
</dbReference>
<dbReference type="SUPFAM" id="SSF51735">
    <property type="entry name" value="NAD(P)-binding Rossmann-fold domains"/>
    <property type="match status" value="1"/>
</dbReference>
<evidence type="ECO:0000256" key="9">
    <source>
        <dbReference type="RuleBase" id="RU910714"/>
    </source>
</evidence>
<dbReference type="Pfam" id="PF14833">
    <property type="entry name" value="NAD_binding_11"/>
    <property type="match status" value="1"/>
</dbReference>
<dbReference type="Gene3D" id="1.10.1040.10">
    <property type="entry name" value="N-(1-d-carboxylethyl)-l-norvaline Dehydrogenase, domain 2"/>
    <property type="match status" value="1"/>
</dbReference>
<comment type="catalytic activity">
    <reaction evidence="7 9">
        <text>3-hydroxy-2-methylpropanoate + NAD(+) = 2-methyl-3-oxopropanoate + NADH + H(+)</text>
        <dbReference type="Rhea" id="RHEA:17681"/>
        <dbReference type="ChEBI" id="CHEBI:11805"/>
        <dbReference type="ChEBI" id="CHEBI:15378"/>
        <dbReference type="ChEBI" id="CHEBI:57540"/>
        <dbReference type="ChEBI" id="CHEBI:57700"/>
        <dbReference type="ChEBI" id="CHEBI:57945"/>
        <dbReference type="EC" id="1.1.1.31"/>
    </reaction>
</comment>
<dbReference type="AlphaFoldDB" id="A0A9P0F871"/>
<accession>A0A9P0F871</accession>
<evidence type="ECO:0000256" key="5">
    <source>
        <dbReference type="ARBA" id="ARBA00023002"/>
    </source>
</evidence>
<evidence type="ECO:0000313" key="13">
    <source>
        <dbReference type="Proteomes" id="UP001152759"/>
    </source>
</evidence>
<dbReference type="Gene3D" id="3.40.50.720">
    <property type="entry name" value="NAD(P)-binding Rossmann-like Domain"/>
    <property type="match status" value="1"/>
</dbReference>
<keyword evidence="5 9" id="KW-0560">Oxidoreductase</keyword>
<dbReference type="GO" id="GO:0051287">
    <property type="term" value="F:NAD binding"/>
    <property type="evidence" value="ECO:0007669"/>
    <property type="project" value="InterPro"/>
</dbReference>
<dbReference type="FunFam" id="1.10.1040.10:FF:000006">
    <property type="entry name" value="3-hydroxyisobutyrate dehydrogenase"/>
    <property type="match status" value="1"/>
</dbReference>
<evidence type="ECO:0000256" key="4">
    <source>
        <dbReference type="ARBA" id="ARBA00022456"/>
    </source>
</evidence>
<dbReference type="PANTHER" id="PTHR22981">
    <property type="entry name" value="3-HYDROXYISOBUTYRATE DEHYDROGENASE-RELATED"/>
    <property type="match status" value="1"/>
</dbReference>
<proteinExistence type="inferred from homology"/>
<evidence type="ECO:0000313" key="12">
    <source>
        <dbReference type="EMBL" id="CAH0396110.1"/>
    </source>
</evidence>
<gene>
    <name evidence="12" type="ORF">BEMITA_LOCUS14217</name>
</gene>
<dbReference type="InterPro" id="IPR006115">
    <property type="entry name" value="6PGDH_NADP-bd"/>
</dbReference>
<dbReference type="InterPro" id="IPR013328">
    <property type="entry name" value="6PGD_dom2"/>
</dbReference>
<evidence type="ECO:0000259" key="10">
    <source>
        <dbReference type="Pfam" id="PF03446"/>
    </source>
</evidence>
<dbReference type="Proteomes" id="UP001152759">
    <property type="component" value="Chromosome 9"/>
</dbReference>
<sequence>MSGKFKSLFQKGTLKSLDTNYFASVGGGMRLFSQVGFIGLGNMGGPMANNLVKKNFKVTVFDTDAKKRTALVANGAHESNSLKEVCENAECIVTMLPANQHVLDAYTTSDGILKSVPRGCTLIDCSTIDYQIPKKLAALAKDMEVNFIEAPVSGGIMAAREGRLSFMVGGEGEIVEKARPILEAMGAKFVHCGGHGSGQAAKMCNNLLLAISMAGVSEAMNLGIKLGLDAKKLAAVINTSSGECWSSRVYNPVPGVIDGVPSSKNYEGGFSVTLMVKDLGLAENAASDKGVKLPLGDQVTSLYRHLHENGFSGKDFSVIYKYLESLAGKH</sequence>
<comment type="similarity">
    <text evidence="2">Belongs to the HIBADH-related family. 3-hydroxyisobutyrate dehydrogenase subfamily.</text>
</comment>
<dbReference type="NCBIfam" id="TIGR01692">
    <property type="entry name" value="HIBADH"/>
    <property type="match status" value="1"/>
</dbReference>
<dbReference type="Pfam" id="PF03446">
    <property type="entry name" value="NAD_binding_2"/>
    <property type="match status" value="1"/>
</dbReference>
<dbReference type="InterPro" id="IPR036291">
    <property type="entry name" value="NAD(P)-bd_dom_sf"/>
</dbReference>
<dbReference type="InterPro" id="IPR015815">
    <property type="entry name" value="HIBADH-related"/>
</dbReference>
<dbReference type="InterPro" id="IPR011548">
    <property type="entry name" value="HIBADH"/>
</dbReference>
<dbReference type="InterPro" id="IPR029154">
    <property type="entry name" value="HIBADH-like_NADP-bd"/>
</dbReference>
<dbReference type="EMBL" id="OU963870">
    <property type="protein sequence ID" value="CAH0396110.1"/>
    <property type="molecule type" value="Genomic_DNA"/>
</dbReference>
<dbReference type="InterPro" id="IPR008927">
    <property type="entry name" value="6-PGluconate_DH-like_C_sf"/>
</dbReference>
<dbReference type="PROSITE" id="PS00895">
    <property type="entry name" value="3_HYDROXYISOBUT_DH"/>
    <property type="match status" value="1"/>
</dbReference>
<name>A0A9P0F871_BEMTA</name>
<protein>
    <recommendedName>
        <fullName evidence="3 9">3-hydroxyisobutyrate dehydrogenase</fullName>
        <shortName evidence="9">HIBADH</shortName>
        <ecNumber evidence="3 9">1.1.1.31</ecNumber>
    </recommendedName>
</protein>